<gene>
    <name evidence="1" type="ORF">METZ01_LOCUS368076</name>
</gene>
<organism evidence="1">
    <name type="scientific">marine metagenome</name>
    <dbReference type="NCBI Taxonomy" id="408172"/>
    <lineage>
        <taxon>unclassified sequences</taxon>
        <taxon>metagenomes</taxon>
        <taxon>ecological metagenomes</taxon>
    </lineage>
</organism>
<feature type="non-terminal residue" evidence="1">
    <location>
        <position position="1"/>
    </location>
</feature>
<dbReference type="AlphaFoldDB" id="A0A382T087"/>
<evidence type="ECO:0000313" key="1">
    <source>
        <dbReference type="EMBL" id="SVD15222.1"/>
    </source>
</evidence>
<reference evidence="1" key="1">
    <citation type="submission" date="2018-05" db="EMBL/GenBank/DDBJ databases">
        <authorList>
            <person name="Lanie J.A."/>
            <person name="Ng W.-L."/>
            <person name="Kazmierczak K.M."/>
            <person name="Andrzejewski T.M."/>
            <person name="Davidsen T.M."/>
            <person name="Wayne K.J."/>
            <person name="Tettelin H."/>
            <person name="Glass J.I."/>
            <person name="Rusch D."/>
            <person name="Podicherti R."/>
            <person name="Tsui H.-C.T."/>
            <person name="Winkler M.E."/>
        </authorList>
    </citation>
    <scope>NUCLEOTIDE SEQUENCE</scope>
</reference>
<protein>
    <submittedName>
        <fullName evidence="1">Uncharacterized protein</fullName>
    </submittedName>
</protein>
<name>A0A382T087_9ZZZZ</name>
<dbReference type="EMBL" id="UINC01132731">
    <property type="protein sequence ID" value="SVD15222.1"/>
    <property type="molecule type" value="Genomic_DNA"/>
</dbReference>
<accession>A0A382T087</accession>
<proteinExistence type="predicted"/>
<sequence length="147" mass="16842">FGLTLMTVSPVFAQQGSGDSIFLNSGKNGTGTSGGFFLCGTMDVPGWSAELTKDQYEECIKAVKAGENDSRLRGEPLLMEHRVICPPSFPHLCQSLELKREDPRSIFYQKKYLHIYKLIDRRYNIHWSPRYKSWRNKMPSEIIIKPN</sequence>